<dbReference type="EMBL" id="JAVRQU010000020">
    <property type="protein sequence ID" value="KAK5691858.1"/>
    <property type="molecule type" value="Genomic_DNA"/>
</dbReference>
<reference evidence="3" key="1">
    <citation type="submission" date="2023-08" db="EMBL/GenBank/DDBJ databases">
        <title>Black Yeasts Isolated from many extreme environments.</title>
        <authorList>
            <person name="Coleine C."/>
            <person name="Stajich J.E."/>
            <person name="Selbmann L."/>
        </authorList>
    </citation>
    <scope>NUCLEOTIDE SEQUENCE</scope>
    <source>
        <strain evidence="3">CCFEE 5810</strain>
    </source>
</reference>
<comment type="caution">
    <text evidence="3">The sequence shown here is derived from an EMBL/GenBank/DDBJ whole genome shotgun (WGS) entry which is preliminary data.</text>
</comment>
<organism evidence="3 4">
    <name type="scientific">Elasticomyces elasticus</name>
    <dbReference type="NCBI Taxonomy" id="574655"/>
    <lineage>
        <taxon>Eukaryota</taxon>
        <taxon>Fungi</taxon>
        <taxon>Dikarya</taxon>
        <taxon>Ascomycota</taxon>
        <taxon>Pezizomycotina</taxon>
        <taxon>Dothideomycetes</taxon>
        <taxon>Dothideomycetidae</taxon>
        <taxon>Mycosphaerellales</taxon>
        <taxon>Teratosphaeriaceae</taxon>
        <taxon>Elasticomyces</taxon>
    </lineage>
</organism>
<dbReference type="Proteomes" id="UP001310594">
    <property type="component" value="Unassembled WGS sequence"/>
</dbReference>
<dbReference type="AlphaFoldDB" id="A0AAN7ZYQ2"/>
<dbReference type="InterPro" id="IPR040357">
    <property type="entry name" value="Vma22/CCDC115"/>
</dbReference>
<evidence type="ECO:0000313" key="4">
    <source>
        <dbReference type="Proteomes" id="UP001310594"/>
    </source>
</evidence>
<dbReference type="GO" id="GO:0070072">
    <property type="term" value="P:vacuolar proton-transporting V-type ATPase complex assembly"/>
    <property type="evidence" value="ECO:0007669"/>
    <property type="project" value="InterPro"/>
</dbReference>
<evidence type="ECO:0000313" key="3">
    <source>
        <dbReference type="EMBL" id="KAK5691858.1"/>
    </source>
</evidence>
<dbReference type="Pfam" id="PF21730">
    <property type="entry name" value="Vma22_CCDC115"/>
    <property type="match status" value="1"/>
</dbReference>
<evidence type="ECO:0000256" key="2">
    <source>
        <dbReference type="SAM" id="MobiDB-lite"/>
    </source>
</evidence>
<accession>A0AAN7ZYQ2</accession>
<feature type="region of interest" description="Disordered" evidence="2">
    <location>
        <begin position="110"/>
        <end position="165"/>
    </location>
</feature>
<evidence type="ECO:0000256" key="1">
    <source>
        <dbReference type="ARBA" id="ARBA00093634"/>
    </source>
</evidence>
<dbReference type="PANTHER" id="PTHR31996:SF2">
    <property type="entry name" value="COILED-COIL DOMAIN-CONTAINING PROTEIN 115"/>
    <property type="match status" value="1"/>
</dbReference>
<protein>
    <recommendedName>
        <fullName evidence="1">Vacuolar ATPase assembly protein VMA22</fullName>
    </recommendedName>
</protein>
<proteinExistence type="predicted"/>
<name>A0AAN7ZYQ2_9PEZI</name>
<sequence>MAAETASTEARAGSSSGLTQLLDQLDRLWVEYLTFLDQYQAAQGNLKKQLSAGHFSLTQANFKPPNRRPYGQDYYDNRMKASRRYKIAPQDQTSLSMRFKVIDTTSSAKLAESAESAEKDAASEPQQQPSPPSTPTPDGHENLEKSTPTAEANAEEPAEDATASSHDPLRWFGILLPRELRSAQTSFCTVIEGPVESAANAIRGMRETEAKISKLRKAVRKVEKAEN</sequence>
<gene>
    <name evidence="3" type="ORF">LTR97_011029</name>
</gene>
<dbReference type="PANTHER" id="PTHR31996">
    <property type="entry name" value="COILED-COIL DOMAIN-CONTAINING PROTEIN 115"/>
    <property type="match status" value="1"/>
</dbReference>
<dbReference type="GO" id="GO:0051082">
    <property type="term" value="F:unfolded protein binding"/>
    <property type="evidence" value="ECO:0007669"/>
    <property type="project" value="TreeGrafter"/>
</dbReference>
<dbReference type="GO" id="GO:1990871">
    <property type="term" value="C:Vma12-Vma22 assembly complex"/>
    <property type="evidence" value="ECO:0007669"/>
    <property type="project" value="TreeGrafter"/>
</dbReference>